<comment type="caution">
    <text evidence="2">The sequence shown here is derived from an EMBL/GenBank/DDBJ whole genome shotgun (WGS) entry which is preliminary data.</text>
</comment>
<evidence type="ECO:0000313" key="3">
    <source>
        <dbReference type="Proteomes" id="UP001211907"/>
    </source>
</evidence>
<evidence type="ECO:0000256" key="1">
    <source>
        <dbReference type="SAM" id="MobiDB-lite"/>
    </source>
</evidence>
<dbReference type="PANTHER" id="PTHR28027">
    <property type="entry name" value="TRANSCRIPTIONAL REGULATOR MIT1"/>
    <property type="match status" value="1"/>
</dbReference>
<dbReference type="PANTHER" id="PTHR28027:SF1">
    <property type="entry name" value="CAMP INDEPENDENT REGULATORY PROTEIN (AFU_ORTHOLOGUE AFUA_3G09640)"/>
    <property type="match status" value="1"/>
</dbReference>
<dbReference type="EMBL" id="JADGJH010002252">
    <property type="protein sequence ID" value="KAJ3100958.1"/>
    <property type="molecule type" value="Genomic_DNA"/>
</dbReference>
<dbReference type="Pfam" id="PF09729">
    <property type="entry name" value="Gti1_Pac2"/>
    <property type="match status" value="1"/>
</dbReference>
<accession>A0AAD5X9T6</accession>
<dbReference type="InterPro" id="IPR018608">
    <property type="entry name" value="Gti1/Pac2"/>
</dbReference>
<reference evidence="2" key="1">
    <citation type="submission" date="2020-05" db="EMBL/GenBank/DDBJ databases">
        <title>Phylogenomic resolution of chytrid fungi.</title>
        <authorList>
            <person name="Stajich J.E."/>
            <person name="Amses K."/>
            <person name="Simmons R."/>
            <person name="Seto K."/>
            <person name="Myers J."/>
            <person name="Bonds A."/>
            <person name="Quandt C.A."/>
            <person name="Barry K."/>
            <person name="Liu P."/>
            <person name="Grigoriev I."/>
            <person name="Longcore J.E."/>
            <person name="James T.Y."/>
        </authorList>
    </citation>
    <scope>NUCLEOTIDE SEQUENCE</scope>
    <source>
        <strain evidence="2">JEL0513</strain>
    </source>
</reference>
<evidence type="ECO:0000313" key="2">
    <source>
        <dbReference type="EMBL" id="KAJ3100958.1"/>
    </source>
</evidence>
<dbReference type="AlphaFoldDB" id="A0AAD5X9T6"/>
<name>A0AAD5X9T6_9FUNG</name>
<feature type="region of interest" description="Disordered" evidence="1">
    <location>
        <begin position="15"/>
        <end position="42"/>
    </location>
</feature>
<sequence>MEGLNNECGGTGGNMVLTGIAKKTESPKGKRREETNRKEKASIYNETQSESWHGFVKDANCALLLGEAVESGRLGVVRGPIRNGHLQIGGGSVLVLEDSEALSRWRDGMNWSASKKVGGFLLYRQVKVGGQNAQSDKQIGAQFPPYKFSKLLKSTALFHTGSLRPNTVLHPRGLAKRTIVITTSSGARFKIINYFYPEQVEHHFRPAGFPRTLNALDCPADLPEFRIFVKNRYLPSSISVQPQIPNGPYDSATEIPVISPPSLNLFSHSNNSAMHLQFILDATQNPQWMERYNALPPLKYPL</sequence>
<gene>
    <name evidence="2" type="ORF">HK100_004629</name>
</gene>
<feature type="compositionally biased region" description="Basic and acidic residues" evidence="1">
    <location>
        <begin position="22"/>
        <end position="41"/>
    </location>
</feature>
<proteinExistence type="predicted"/>
<protein>
    <submittedName>
        <fullName evidence="2">Uncharacterized protein</fullName>
    </submittedName>
</protein>
<keyword evidence="3" id="KW-1185">Reference proteome</keyword>
<dbReference type="Proteomes" id="UP001211907">
    <property type="component" value="Unassembled WGS sequence"/>
</dbReference>
<dbReference type="GO" id="GO:0003677">
    <property type="term" value="F:DNA binding"/>
    <property type="evidence" value="ECO:0007669"/>
    <property type="project" value="TreeGrafter"/>
</dbReference>
<organism evidence="2 3">
    <name type="scientific">Physocladia obscura</name>
    <dbReference type="NCBI Taxonomy" id="109957"/>
    <lineage>
        <taxon>Eukaryota</taxon>
        <taxon>Fungi</taxon>
        <taxon>Fungi incertae sedis</taxon>
        <taxon>Chytridiomycota</taxon>
        <taxon>Chytridiomycota incertae sedis</taxon>
        <taxon>Chytridiomycetes</taxon>
        <taxon>Chytridiales</taxon>
        <taxon>Chytriomycetaceae</taxon>
        <taxon>Physocladia</taxon>
    </lineage>
</organism>